<feature type="transmembrane region" description="Helical" evidence="1">
    <location>
        <begin position="7"/>
        <end position="27"/>
    </location>
</feature>
<keyword evidence="1" id="KW-0472">Membrane</keyword>
<keyword evidence="1" id="KW-1133">Transmembrane helix</keyword>
<reference evidence="2 3" key="1">
    <citation type="submission" date="2017-09" db="EMBL/GenBank/DDBJ databases">
        <title>Depth-based differentiation of microbial function through sediment-hosted aquifers and enrichment of novel symbionts in the deep terrestrial subsurface.</title>
        <authorList>
            <person name="Probst A.J."/>
            <person name="Ladd B."/>
            <person name="Jarett J.K."/>
            <person name="Geller-Mcgrath D.E."/>
            <person name="Sieber C.M."/>
            <person name="Emerson J.B."/>
            <person name="Anantharaman K."/>
            <person name="Thomas B.C."/>
            <person name="Malmstrom R."/>
            <person name="Stieglmeier M."/>
            <person name="Klingl A."/>
            <person name="Woyke T."/>
            <person name="Ryan C.M."/>
            <person name="Banfield J.F."/>
        </authorList>
    </citation>
    <scope>NUCLEOTIDE SEQUENCE [LARGE SCALE GENOMIC DNA]</scope>
    <source>
        <strain evidence="2">CG11_big_fil_rev_8_21_14_0_20_39_10</strain>
    </source>
</reference>
<feature type="transmembrane region" description="Helical" evidence="1">
    <location>
        <begin position="47"/>
        <end position="66"/>
    </location>
</feature>
<evidence type="ECO:0000313" key="2">
    <source>
        <dbReference type="EMBL" id="PIR13450.1"/>
    </source>
</evidence>
<evidence type="ECO:0000256" key="1">
    <source>
        <dbReference type="SAM" id="Phobius"/>
    </source>
</evidence>
<organism evidence="2 3">
    <name type="scientific">Candidatus Falkowbacteria bacterium CG11_big_fil_rev_8_21_14_0_20_39_10</name>
    <dbReference type="NCBI Taxonomy" id="1974570"/>
    <lineage>
        <taxon>Bacteria</taxon>
        <taxon>Candidatus Falkowiibacteriota</taxon>
    </lineage>
</organism>
<dbReference type="EMBL" id="PCWW01000035">
    <property type="protein sequence ID" value="PIR13450.1"/>
    <property type="molecule type" value="Genomic_DNA"/>
</dbReference>
<protein>
    <submittedName>
        <fullName evidence="2">Uncharacterized protein</fullName>
    </submittedName>
</protein>
<sequence>MTFREKVFYMFFVVFVAIGGLAMFSWYSNYFERLAFNGEAVMSFGQFFLYFVGSGALVAVVILIALKARKNKKRRSPCSIYPPLPG</sequence>
<gene>
    <name evidence="2" type="ORF">COV49_02200</name>
</gene>
<keyword evidence="1" id="KW-0812">Transmembrane</keyword>
<dbReference type="Proteomes" id="UP000230869">
    <property type="component" value="Unassembled WGS sequence"/>
</dbReference>
<proteinExistence type="predicted"/>
<evidence type="ECO:0000313" key="3">
    <source>
        <dbReference type="Proteomes" id="UP000230869"/>
    </source>
</evidence>
<accession>A0A2M6K9D0</accession>
<comment type="caution">
    <text evidence="2">The sequence shown here is derived from an EMBL/GenBank/DDBJ whole genome shotgun (WGS) entry which is preliminary data.</text>
</comment>
<dbReference type="AlphaFoldDB" id="A0A2M6K9D0"/>
<name>A0A2M6K9D0_9BACT</name>